<dbReference type="GO" id="GO:0008168">
    <property type="term" value="F:methyltransferase activity"/>
    <property type="evidence" value="ECO:0007669"/>
    <property type="project" value="TreeGrafter"/>
</dbReference>
<dbReference type="InterPro" id="IPR050508">
    <property type="entry name" value="Methyltransf_Superfamily"/>
</dbReference>
<dbReference type="InterPro" id="IPR029063">
    <property type="entry name" value="SAM-dependent_MTases_sf"/>
</dbReference>
<organism evidence="3 4">
    <name type="scientific">Apatococcus fuscideae</name>
    <dbReference type="NCBI Taxonomy" id="2026836"/>
    <lineage>
        <taxon>Eukaryota</taxon>
        <taxon>Viridiplantae</taxon>
        <taxon>Chlorophyta</taxon>
        <taxon>core chlorophytes</taxon>
        <taxon>Trebouxiophyceae</taxon>
        <taxon>Chlorellales</taxon>
        <taxon>Chlorellaceae</taxon>
        <taxon>Apatococcus</taxon>
    </lineage>
</organism>
<evidence type="ECO:0000313" key="3">
    <source>
        <dbReference type="EMBL" id="KAK9868657.1"/>
    </source>
</evidence>
<sequence>MASLRAISALSPSPGRLAGRKQLATVRIRPSRGQQCVSATTMAPQRTSEVYGPANPAMRPKSQEDPGTGTVLGKLGGAQPVQAPIPITFRPADEDAKNFRPHWSVQFWKEFPAKKEKIMFDNGSGSQGVISFIQKLASTSRSAGVFSSTEALSYWSYHLARSGFFTLQGLAGLAARNLSVSAGNTGDGVNTKKQPLDVGRTIQSGLNGPLTEALAAYYVDYMNIQEGRYRLPWDMTTAGHRQFSPTYILNKASRFITEAYQTLERRDAGKPDPVWLGSGMYPEYYLNTFHYQTDGWLSDKSASVYETSTETLFIGRQDSMQRSAMVPLADFMRGRLPEGRDTRLLEVACGTGRFGTFMKDTYPKLQLTCSDLSPFYLAKARENHDYWRRMRQPNLAPQDHTKFLQTAAEKIAAPDNSYDVVASVYLFHELPSEAQKATAKEMARVCKPGGMVIVTDSTQLGDRPEWDASLGSFGDFNEPYYRNYVATDLGALFEGVGLKCDQKVMMSSTKTLSWRKPQ</sequence>
<name>A0AAW1TJC8_9CHLO</name>
<dbReference type="Proteomes" id="UP001485043">
    <property type="component" value="Unassembled WGS sequence"/>
</dbReference>
<keyword evidence="4" id="KW-1185">Reference proteome</keyword>
<feature type="region of interest" description="Disordered" evidence="1">
    <location>
        <begin position="48"/>
        <end position="69"/>
    </location>
</feature>
<proteinExistence type="predicted"/>
<dbReference type="PANTHER" id="PTHR42912:SF81">
    <property type="entry name" value="METHYLTRANSFERASE DOMAIN-CONTAINING PROTEIN"/>
    <property type="match status" value="1"/>
</dbReference>
<evidence type="ECO:0000259" key="2">
    <source>
        <dbReference type="Pfam" id="PF13649"/>
    </source>
</evidence>
<dbReference type="CDD" id="cd02440">
    <property type="entry name" value="AdoMet_MTases"/>
    <property type="match status" value="1"/>
</dbReference>
<gene>
    <name evidence="3" type="ORF">WJX84_004558</name>
</gene>
<dbReference type="AlphaFoldDB" id="A0AAW1TJC8"/>
<protein>
    <recommendedName>
        <fullName evidence="2">Methyltransferase domain-containing protein</fullName>
    </recommendedName>
</protein>
<evidence type="ECO:0000313" key="4">
    <source>
        <dbReference type="Proteomes" id="UP001485043"/>
    </source>
</evidence>
<dbReference type="PANTHER" id="PTHR42912">
    <property type="entry name" value="METHYLTRANSFERASE"/>
    <property type="match status" value="1"/>
</dbReference>
<accession>A0AAW1TJC8</accession>
<dbReference type="Gene3D" id="3.40.50.150">
    <property type="entry name" value="Vaccinia Virus protein VP39"/>
    <property type="match status" value="1"/>
</dbReference>
<dbReference type="Pfam" id="PF13649">
    <property type="entry name" value="Methyltransf_25"/>
    <property type="match status" value="1"/>
</dbReference>
<reference evidence="3 4" key="1">
    <citation type="journal article" date="2024" name="Nat. Commun.">
        <title>Phylogenomics reveals the evolutionary origins of lichenization in chlorophyte algae.</title>
        <authorList>
            <person name="Puginier C."/>
            <person name="Libourel C."/>
            <person name="Otte J."/>
            <person name="Skaloud P."/>
            <person name="Haon M."/>
            <person name="Grisel S."/>
            <person name="Petersen M."/>
            <person name="Berrin J.G."/>
            <person name="Delaux P.M."/>
            <person name="Dal Grande F."/>
            <person name="Keller J."/>
        </authorList>
    </citation>
    <scope>NUCLEOTIDE SEQUENCE [LARGE SCALE GENOMIC DNA]</scope>
    <source>
        <strain evidence="3 4">SAG 2523</strain>
    </source>
</reference>
<feature type="domain" description="Methyltransferase" evidence="2">
    <location>
        <begin position="345"/>
        <end position="450"/>
    </location>
</feature>
<comment type="caution">
    <text evidence="3">The sequence shown here is derived from an EMBL/GenBank/DDBJ whole genome shotgun (WGS) entry which is preliminary data.</text>
</comment>
<dbReference type="InterPro" id="IPR041698">
    <property type="entry name" value="Methyltransf_25"/>
</dbReference>
<dbReference type="EMBL" id="JALJOV010000017">
    <property type="protein sequence ID" value="KAK9868657.1"/>
    <property type="molecule type" value="Genomic_DNA"/>
</dbReference>
<dbReference type="SUPFAM" id="SSF53335">
    <property type="entry name" value="S-adenosyl-L-methionine-dependent methyltransferases"/>
    <property type="match status" value="1"/>
</dbReference>
<feature type="region of interest" description="Disordered" evidence="1">
    <location>
        <begin position="1"/>
        <end position="20"/>
    </location>
</feature>
<evidence type="ECO:0000256" key="1">
    <source>
        <dbReference type="SAM" id="MobiDB-lite"/>
    </source>
</evidence>